<reference evidence="2 3" key="1">
    <citation type="submission" date="2016-10" db="EMBL/GenBank/DDBJ databases">
        <authorList>
            <person name="de Groot N.N."/>
        </authorList>
    </citation>
    <scope>NUCLEOTIDE SEQUENCE [LARGE SCALE GENOMIC DNA]</scope>
    <source>
        <strain evidence="2 3">DSM 44215</strain>
    </source>
</reference>
<protein>
    <submittedName>
        <fullName evidence="2">Uncharacterized protein</fullName>
    </submittedName>
</protein>
<sequence length="80" mass="8211">MDKRFFGPATPFAATAALAVSILAYALLWGLGLVFVVLLLVIGAVGTVAHGRTRQVSTGIATGTLVFVVGFAVAGVFFLN</sequence>
<feature type="transmembrane region" description="Helical" evidence="1">
    <location>
        <begin position="12"/>
        <end position="45"/>
    </location>
</feature>
<evidence type="ECO:0000313" key="3">
    <source>
        <dbReference type="Proteomes" id="UP000183180"/>
    </source>
</evidence>
<keyword evidence="1" id="KW-0812">Transmembrane</keyword>
<proteinExistence type="predicted"/>
<evidence type="ECO:0000313" key="2">
    <source>
        <dbReference type="EMBL" id="SDU81784.1"/>
    </source>
</evidence>
<feature type="transmembrane region" description="Helical" evidence="1">
    <location>
        <begin position="57"/>
        <end position="79"/>
    </location>
</feature>
<dbReference type="STRING" id="158898.SAMN04488548_136569"/>
<name>A0A1H2LLS4_9ACTN</name>
<evidence type="ECO:0000256" key="1">
    <source>
        <dbReference type="SAM" id="Phobius"/>
    </source>
</evidence>
<keyword evidence="1" id="KW-0472">Membrane</keyword>
<dbReference type="RefSeq" id="WP_074853958.1">
    <property type="nucleotide sequence ID" value="NZ_FNLM01000036.1"/>
</dbReference>
<dbReference type="Proteomes" id="UP000183180">
    <property type="component" value="Unassembled WGS sequence"/>
</dbReference>
<dbReference type="AlphaFoldDB" id="A0A1H2LLS4"/>
<accession>A0A1H2LLS4</accession>
<gene>
    <name evidence="2" type="ORF">SAMN04488548_136569</name>
</gene>
<dbReference type="EMBL" id="FNLM01000036">
    <property type="protein sequence ID" value="SDU81784.1"/>
    <property type="molecule type" value="Genomic_DNA"/>
</dbReference>
<keyword evidence="1" id="KW-1133">Transmembrane helix</keyword>
<organism evidence="2 3">
    <name type="scientific">Gordonia westfalica</name>
    <dbReference type="NCBI Taxonomy" id="158898"/>
    <lineage>
        <taxon>Bacteria</taxon>
        <taxon>Bacillati</taxon>
        <taxon>Actinomycetota</taxon>
        <taxon>Actinomycetes</taxon>
        <taxon>Mycobacteriales</taxon>
        <taxon>Gordoniaceae</taxon>
        <taxon>Gordonia</taxon>
    </lineage>
</organism>